<keyword evidence="2 8" id="KW-0812">Transmembrane</keyword>
<feature type="transmembrane region" description="Helical" evidence="9">
    <location>
        <begin position="138"/>
        <end position="158"/>
    </location>
</feature>
<evidence type="ECO:0000313" key="11">
    <source>
        <dbReference type="EMBL" id="KAK6180339.1"/>
    </source>
</evidence>
<keyword evidence="6 8" id="KW-0675">Receptor</keyword>
<dbReference type="PANTHER" id="PTHR24243:SF230">
    <property type="entry name" value="G-PROTEIN COUPLED RECEPTORS FAMILY 1 PROFILE DOMAIN-CONTAINING PROTEIN"/>
    <property type="match status" value="1"/>
</dbReference>
<feature type="transmembrane region" description="Helical" evidence="9">
    <location>
        <begin position="24"/>
        <end position="44"/>
    </location>
</feature>
<evidence type="ECO:0000256" key="8">
    <source>
        <dbReference type="RuleBase" id="RU000688"/>
    </source>
</evidence>
<dbReference type="PROSITE" id="PS50262">
    <property type="entry name" value="G_PROTEIN_RECEP_F1_2"/>
    <property type="match status" value="1"/>
</dbReference>
<dbReference type="PANTHER" id="PTHR24243">
    <property type="entry name" value="G-PROTEIN COUPLED RECEPTOR"/>
    <property type="match status" value="1"/>
</dbReference>
<evidence type="ECO:0000256" key="2">
    <source>
        <dbReference type="ARBA" id="ARBA00022692"/>
    </source>
</evidence>
<dbReference type="CDD" id="cd14978">
    <property type="entry name" value="7tmA_FMRFamide_R-like"/>
    <property type="match status" value="1"/>
</dbReference>
<dbReference type="PROSITE" id="PS00237">
    <property type="entry name" value="G_PROTEIN_RECEP_F1_1"/>
    <property type="match status" value="1"/>
</dbReference>
<dbReference type="SUPFAM" id="SSF81321">
    <property type="entry name" value="Family A G protein-coupled receptor-like"/>
    <property type="match status" value="1"/>
</dbReference>
<comment type="caution">
    <text evidence="11">The sequence shown here is derived from an EMBL/GenBank/DDBJ whole genome shotgun (WGS) entry which is preliminary data.</text>
</comment>
<keyword evidence="12" id="KW-1185">Reference proteome</keyword>
<dbReference type="GO" id="GO:0004930">
    <property type="term" value="F:G protein-coupled receptor activity"/>
    <property type="evidence" value="ECO:0007669"/>
    <property type="project" value="UniProtKB-KW"/>
</dbReference>
<comment type="similarity">
    <text evidence="8">Belongs to the G-protein coupled receptor 1 family.</text>
</comment>
<evidence type="ECO:0000256" key="3">
    <source>
        <dbReference type="ARBA" id="ARBA00022989"/>
    </source>
</evidence>
<name>A0AAN8JRF6_PATCE</name>
<dbReference type="Gene3D" id="1.20.1070.10">
    <property type="entry name" value="Rhodopsin 7-helix transmembrane proteins"/>
    <property type="match status" value="1"/>
</dbReference>
<dbReference type="AlphaFoldDB" id="A0AAN8JRF6"/>
<evidence type="ECO:0000313" key="12">
    <source>
        <dbReference type="Proteomes" id="UP001347796"/>
    </source>
</evidence>
<evidence type="ECO:0000256" key="6">
    <source>
        <dbReference type="ARBA" id="ARBA00023170"/>
    </source>
</evidence>
<feature type="transmembrane region" description="Helical" evidence="9">
    <location>
        <begin position="197"/>
        <end position="220"/>
    </location>
</feature>
<dbReference type="PRINTS" id="PR00237">
    <property type="entry name" value="GPCRRHODOPSN"/>
</dbReference>
<feature type="domain" description="G-protein coupled receptors family 1 profile" evidence="10">
    <location>
        <begin position="36"/>
        <end position="307"/>
    </location>
</feature>
<keyword evidence="5 9" id="KW-0472">Membrane</keyword>
<evidence type="ECO:0000256" key="4">
    <source>
        <dbReference type="ARBA" id="ARBA00023040"/>
    </source>
</evidence>
<keyword evidence="7 8" id="KW-0807">Transducer</keyword>
<evidence type="ECO:0000259" key="10">
    <source>
        <dbReference type="PROSITE" id="PS50262"/>
    </source>
</evidence>
<evidence type="ECO:0000256" key="5">
    <source>
        <dbReference type="ARBA" id="ARBA00023136"/>
    </source>
</evidence>
<dbReference type="InterPro" id="IPR000276">
    <property type="entry name" value="GPCR_Rhodpsn"/>
</dbReference>
<feature type="transmembrane region" description="Helical" evidence="9">
    <location>
        <begin position="287"/>
        <end position="309"/>
    </location>
</feature>
<protein>
    <recommendedName>
        <fullName evidence="10">G-protein coupled receptors family 1 profile domain-containing protein</fullName>
    </recommendedName>
</protein>
<evidence type="ECO:0000256" key="7">
    <source>
        <dbReference type="ARBA" id="ARBA00023224"/>
    </source>
</evidence>
<gene>
    <name evidence="11" type="ORF">SNE40_012511</name>
</gene>
<proteinExistence type="inferred from homology"/>
<reference evidence="11 12" key="1">
    <citation type="submission" date="2024-01" db="EMBL/GenBank/DDBJ databases">
        <title>The genome of the rayed Mediterranean limpet Patella caerulea (Linnaeus, 1758).</title>
        <authorList>
            <person name="Anh-Thu Weber A."/>
            <person name="Halstead-Nussloch G."/>
        </authorList>
    </citation>
    <scope>NUCLEOTIDE SEQUENCE [LARGE SCALE GENOMIC DNA]</scope>
    <source>
        <strain evidence="11">AATW-2023a</strain>
        <tissue evidence="11">Whole specimen</tissue>
    </source>
</reference>
<comment type="subcellular location">
    <subcellularLocation>
        <location evidence="1">Membrane</location>
        <topology evidence="1">Multi-pass membrane protein</topology>
    </subcellularLocation>
</comment>
<keyword evidence="4 8" id="KW-0297">G-protein coupled receptor</keyword>
<accession>A0AAN8JRF6</accession>
<feature type="transmembrane region" description="Helical" evidence="9">
    <location>
        <begin position="250"/>
        <end position="275"/>
    </location>
</feature>
<evidence type="ECO:0000256" key="9">
    <source>
        <dbReference type="SAM" id="Phobius"/>
    </source>
</evidence>
<dbReference type="Proteomes" id="UP001347796">
    <property type="component" value="Unassembled WGS sequence"/>
</dbReference>
<keyword evidence="3 9" id="KW-1133">Transmembrane helix</keyword>
<dbReference type="EMBL" id="JAZGQO010000008">
    <property type="protein sequence ID" value="KAK6180339.1"/>
    <property type="molecule type" value="Genomic_DNA"/>
</dbReference>
<dbReference type="Pfam" id="PF00001">
    <property type="entry name" value="7tm_1"/>
    <property type="match status" value="1"/>
</dbReference>
<dbReference type="GO" id="GO:0005886">
    <property type="term" value="C:plasma membrane"/>
    <property type="evidence" value="ECO:0007669"/>
    <property type="project" value="TreeGrafter"/>
</dbReference>
<sequence>MDNTSTYVTEEFIEERIAVFIWKYSSPVLIILGTIGNILVIAVLSCGKIRKSTTNIYFTAMAVCDILVLYTGLLRLWIQFTFNLDIRHVHPAICKIHRPLVTFSLQTSAWILVAMTIERYLSVVSPHTIKTRCTRRMTLIILSSIVVVLVGINIHFVFGLGDLTLVGDNNETFVFHCDSIQDDYYKFTNDIWPWIDVAVYCFVPFGILSVFNMLILSTVFKGKRDLNRGTGCTLNANSTKRISSLITTLFLINIVYFICTTPISVFMIGNIYWAAQPGTHLAAVQSLVFAIVNQFQYLNNVCNFILYCFSGSNFREWLKSLCSRRRTDRNRTLIGGMGSTKVTPV</sequence>
<feature type="transmembrane region" description="Helical" evidence="9">
    <location>
        <begin position="56"/>
        <end position="78"/>
    </location>
</feature>
<organism evidence="11 12">
    <name type="scientific">Patella caerulea</name>
    <name type="common">Rayed Mediterranean limpet</name>
    <dbReference type="NCBI Taxonomy" id="87958"/>
    <lineage>
        <taxon>Eukaryota</taxon>
        <taxon>Metazoa</taxon>
        <taxon>Spiralia</taxon>
        <taxon>Lophotrochozoa</taxon>
        <taxon>Mollusca</taxon>
        <taxon>Gastropoda</taxon>
        <taxon>Patellogastropoda</taxon>
        <taxon>Patelloidea</taxon>
        <taxon>Patellidae</taxon>
        <taxon>Patella</taxon>
    </lineage>
</organism>
<dbReference type="InterPro" id="IPR017452">
    <property type="entry name" value="GPCR_Rhodpsn_7TM"/>
</dbReference>
<evidence type="ECO:0000256" key="1">
    <source>
        <dbReference type="ARBA" id="ARBA00004141"/>
    </source>
</evidence>